<feature type="transmembrane region" description="Helical" evidence="5">
    <location>
        <begin position="97"/>
        <end position="119"/>
    </location>
</feature>
<feature type="domain" description="RDD" evidence="6">
    <location>
        <begin position="7"/>
        <end position="133"/>
    </location>
</feature>
<dbReference type="KEGG" id="bbev:BBEV_3031"/>
<reference evidence="7 8" key="1">
    <citation type="submission" date="2015-08" db="EMBL/GenBank/DDBJ databases">
        <title>The complete genome sequence of Bacillus beveridgei MLTeJB.</title>
        <authorList>
            <person name="Hanson T.E."/>
            <person name="Mesa C."/>
            <person name="Basesman S.M."/>
            <person name="Oremland R.S."/>
        </authorList>
    </citation>
    <scope>NUCLEOTIDE SEQUENCE [LARGE SCALE GENOMIC DNA]</scope>
    <source>
        <strain evidence="7 8">MLTeJB</strain>
    </source>
</reference>
<evidence type="ECO:0000256" key="2">
    <source>
        <dbReference type="ARBA" id="ARBA00022692"/>
    </source>
</evidence>
<dbReference type="RefSeq" id="WP_069366236.1">
    <property type="nucleotide sequence ID" value="NZ_CP012502.1"/>
</dbReference>
<keyword evidence="8" id="KW-1185">Reference proteome</keyword>
<evidence type="ECO:0000256" key="5">
    <source>
        <dbReference type="SAM" id="Phobius"/>
    </source>
</evidence>
<dbReference type="GO" id="GO:0016020">
    <property type="term" value="C:membrane"/>
    <property type="evidence" value="ECO:0007669"/>
    <property type="project" value="UniProtKB-SubCell"/>
</dbReference>
<dbReference type="AlphaFoldDB" id="A0A1D7QZA4"/>
<keyword evidence="2 5" id="KW-0812">Transmembrane</keyword>
<feature type="transmembrane region" description="Helical" evidence="5">
    <location>
        <begin position="12"/>
        <end position="33"/>
    </location>
</feature>
<keyword evidence="4 5" id="KW-0472">Membrane</keyword>
<gene>
    <name evidence="7" type="ORF">BBEV_3031</name>
</gene>
<accession>A0A1D7QZA4</accession>
<sequence>MSSLIHLRKRILARLYDGLILNGAVYLILYFTILESAILTERGGAWSVVFLSYMILVPLFWNGYVIGRKMNQIQLQYTKSNLSTLDKFRHLFLREFVGFYLIGLLTIGLSFIASMIMIYKREDNKGIHDLIGGTHMVEHEQEAKPFASAQHASN</sequence>
<evidence type="ECO:0000256" key="3">
    <source>
        <dbReference type="ARBA" id="ARBA00022989"/>
    </source>
</evidence>
<name>A0A1D7QZA4_9BACI</name>
<organism evidence="7 8">
    <name type="scientific">Salisediminibacterium beveridgei</name>
    <dbReference type="NCBI Taxonomy" id="632773"/>
    <lineage>
        <taxon>Bacteria</taxon>
        <taxon>Bacillati</taxon>
        <taxon>Bacillota</taxon>
        <taxon>Bacilli</taxon>
        <taxon>Bacillales</taxon>
        <taxon>Bacillaceae</taxon>
        <taxon>Salisediminibacterium</taxon>
    </lineage>
</organism>
<protein>
    <recommendedName>
        <fullName evidence="6">RDD domain-containing protein</fullName>
    </recommendedName>
</protein>
<evidence type="ECO:0000259" key="6">
    <source>
        <dbReference type="Pfam" id="PF06271"/>
    </source>
</evidence>
<dbReference type="STRING" id="632773.BBEV_3031"/>
<dbReference type="Proteomes" id="UP000094463">
    <property type="component" value="Chromosome"/>
</dbReference>
<evidence type="ECO:0000313" key="7">
    <source>
        <dbReference type="EMBL" id="AOM84349.1"/>
    </source>
</evidence>
<dbReference type="EMBL" id="CP012502">
    <property type="protein sequence ID" value="AOM84349.1"/>
    <property type="molecule type" value="Genomic_DNA"/>
</dbReference>
<keyword evidence="3 5" id="KW-1133">Transmembrane helix</keyword>
<comment type="subcellular location">
    <subcellularLocation>
        <location evidence="1">Membrane</location>
        <topology evidence="1">Multi-pass membrane protein</topology>
    </subcellularLocation>
</comment>
<evidence type="ECO:0000313" key="8">
    <source>
        <dbReference type="Proteomes" id="UP000094463"/>
    </source>
</evidence>
<feature type="transmembrane region" description="Helical" evidence="5">
    <location>
        <begin position="45"/>
        <end position="66"/>
    </location>
</feature>
<evidence type="ECO:0000256" key="1">
    <source>
        <dbReference type="ARBA" id="ARBA00004141"/>
    </source>
</evidence>
<evidence type="ECO:0000256" key="4">
    <source>
        <dbReference type="ARBA" id="ARBA00023136"/>
    </source>
</evidence>
<dbReference type="Pfam" id="PF06271">
    <property type="entry name" value="RDD"/>
    <property type="match status" value="1"/>
</dbReference>
<dbReference type="InterPro" id="IPR010432">
    <property type="entry name" value="RDD"/>
</dbReference>
<proteinExistence type="predicted"/>